<organism evidence="14 15">
    <name type="scientific">Euplotes crassus</name>
    <dbReference type="NCBI Taxonomy" id="5936"/>
    <lineage>
        <taxon>Eukaryota</taxon>
        <taxon>Sar</taxon>
        <taxon>Alveolata</taxon>
        <taxon>Ciliophora</taxon>
        <taxon>Intramacronucleata</taxon>
        <taxon>Spirotrichea</taxon>
        <taxon>Hypotrichia</taxon>
        <taxon>Euplotida</taxon>
        <taxon>Euplotidae</taxon>
        <taxon>Moneuplotes</taxon>
    </lineage>
</organism>
<keyword evidence="7" id="KW-0788">Thiol protease</keyword>
<feature type="compositionally biased region" description="Basic and acidic residues" evidence="12">
    <location>
        <begin position="511"/>
        <end position="520"/>
    </location>
</feature>
<keyword evidence="9 11" id="KW-0072">Autophagy</keyword>
<evidence type="ECO:0000256" key="10">
    <source>
        <dbReference type="ARBA" id="ARBA00029362"/>
    </source>
</evidence>
<comment type="function">
    <text evidence="11">Cysteine protease that plays a key role in autophagy by mediating both proteolytic activation and delipidation of ATG8 family proteins.</text>
</comment>
<comment type="caution">
    <text evidence="14">The sequence shown here is derived from an EMBL/GenBank/DDBJ whole genome shotgun (WGS) entry which is preliminary data.</text>
</comment>
<proteinExistence type="inferred from homology"/>
<keyword evidence="3" id="KW-0813">Transport</keyword>
<dbReference type="GO" id="GO:0005737">
    <property type="term" value="C:cytoplasm"/>
    <property type="evidence" value="ECO:0007669"/>
    <property type="project" value="UniProtKB-SubCell"/>
</dbReference>
<dbReference type="EMBL" id="CAMPGE010030197">
    <property type="protein sequence ID" value="CAI2387706.1"/>
    <property type="molecule type" value="Genomic_DNA"/>
</dbReference>
<evidence type="ECO:0000256" key="3">
    <source>
        <dbReference type="ARBA" id="ARBA00022448"/>
    </source>
</evidence>
<accession>A0AAD1YBH1</accession>
<dbReference type="AlphaFoldDB" id="A0AAD1YBH1"/>
<dbReference type="GO" id="GO:0034727">
    <property type="term" value="P:piecemeal microautophagy of the nucleus"/>
    <property type="evidence" value="ECO:0007669"/>
    <property type="project" value="TreeGrafter"/>
</dbReference>
<evidence type="ECO:0000256" key="2">
    <source>
        <dbReference type="ARBA" id="ARBA00010958"/>
    </source>
</evidence>
<evidence type="ECO:0000256" key="6">
    <source>
        <dbReference type="ARBA" id="ARBA00022801"/>
    </source>
</evidence>
<comment type="catalytic activity">
    <reaction evidence="10">
        <text>[protein]-C-terminal L-amino acid-glycyl-phosphatidylethanolamide + H2O = [protein]-C-terminal L-amino acid-glycine + a 1,2-diacyl-sn-glycero-3-phosphoethanolamine</text>
        <dbReference type="Rhea" id="RHEA:67548"/>
        <dbReference type="Rhea" id="RHEA-COMP:17323"/>
        <dbReference type="Rhea" id="RHEA-COMP:17324"/>
        <dbReference type="ChEBI" id="CHEBI:15377"/>
        <dbReference type="ChEBI" id="CHEBI:64612"/>
        <dbReference type="ChEBI" id="CHEBI:172940"/>
        <dbReference type="ChEBI" id="CHEBI:172941"/>
    </reaction>
    <physiologicalReaction direction="left-to-right" evidence="10">
        <dbReference type="Rhea" id="RHEA:67549"/>
    </physiologicalReaction>
</comment>
<dbReference type="InterPro" id="IPR038765">
    <property type="entry name" value="Papain-like_cys_pep_sf"/>
</dbReference>
<evidence type="ECO:0000256" key="8">
    <source>
        <dbReference type="ARBA" id="ARBA00022927"/>
    </source>
</evidence>
<evidence type="ECO:0000259" key="13">
    <source>
        <dbReference type="Pfam" id="PF03416"/>
    </source>
</evidence>
<keyword evidence="15" id="KW-1185">Reference proteome</keyword>
<dbReference type="GO" id="GO:0015031">
    <property type="term" value="P:protein transport"/>
    <property type="evidence" value="ECO:0007669"/>
    <property type="project" value="UniProtKB-KW"/>
</dbReference>
<keyword evidence="4 11" id="KW-0963">Cytoplasm</keyword>
<dbReference type="EC" id="3.4.22.-" evidence="11"/>
<evidence type="ECO:0000313" key="15">
    <source>
        <dbReference type="Proteomes" id="UP001295684"/>
    </source>
</evidence>
<evidence type="ECO:0000313" key="14">
    <source>
        <dbReference type="EMBL" id="CAI2387706.1"/>
    </source>
</evidence>
<evidence type="ECO:0000256" key="7">
    <source>
        <dbReference type="ARBA" id="ARBA00022807"/>
    </source>
</evidence>
<keyword evidence="8 11" id="KW-0653">Protein transport</keyword>
<dbReference type="Pfam" id="PF03416">
    <property type="entry name" value="Peptidase_C54"/>
    <property type="match status" value="1"/>
</dbReference>
<protein>
    <recommendedName>
        <fullName evidence="11">Cysteine protease</fullName>
        <ecNumber evidence="11">3.4.22.-</ecNumber>
    </recommendedName>
</protein>
<dbReference type="PANTHER" id="PTHR22624:SF49">
    <property type="entry name" value="CYSTEINE PROTEASE"/>
    <property type="match status" value="1"/>
</dbReference>
<evidence type="ECO:0000256" key="11">
    <source>
        <dbReference type="RuleBase" id="RU363115"/>
    </source>
</evidence>
<dbReference type="GO" id="GO:0019786">
    <property type="term" value="F:protein-phosphatidylethanolamide deconjugating activity"/>
    <property type="evidence" value="ECO:0007669"/>
    <property type="project" value="InterPro"/>
</dbReference>
<name>A0AAD1YBH1_EUPCR</name>
<dbReference type="GO" id="GO:0004197">
    <property type="term" value="F:cysteine-type endopeptidase activity"/>
    <property type="evidence" value="ECO:0007669"/>
    <property type="project" value="TreeGrafter"/>
</dbReference>
<keyword evidence="6 11" id="KW-0378">Hydrolase</keyword>
<dbReference type="InterPro" id="IPR046792">
    <property type="entry name" value="Peptidase_C54_cat"/>
</dbReference>
<evidence type="ECO:0000256" key="12">
    <source>
        <dbReference type="SAM" id="MobiDB-lite"/>
    </source>
</evidence>
<comment type="similarity">
    <text evidence="2 11">Belongs to the peptidase C54 family.</text>
</comment>
<dbReference type="Proteomes" id="UP001295684">
    <property type="component" value="Unassembled WGS sequence"/>
</dbReference>
<dbReference type="SUPFAM" id="SSF54001">
    <property type="entry name" value="Cysteine proteinases"/>
    <property type="match status" value="1"/>
</dbReference>
<reference evidence="14" key="1">
    <citation type="submission" date="2023-07" db="EMBL/GenBank/DDBJ databases">
        <authorList>
            <consortium name="AG Swart"/>
            <person name="Singh M."/>
            <person name="Singh A."/>
            <person name="Seah K."/>
            <person name="Emmerich C."/>
        </authorList>
    </citation>
    <scope>NUCLEOTIDE SEQUENCE</scope>
    <source>
        <strain evidence="14">DP1</strain>
    </source>
</reference>
<feature type="compositionally biased region" description="Basic and acidic residues" evidence="12">
    <location>
        <begin position="209"/>
        <end position="223"/>
    </location>
</feature>
<feature type="domain" description="Peptidase C54 catalytic" evidence="13">
    <location>
        <begin position="277"/>
        <end position="656"/>
    </location>
</feature>
<sequence>MEPSSNNQKIAVEVRIGSNEDSIEFDKTICKKLSLDLRKKDQFNANIIIPSKTEPSERHDESILSGCNENYFNQNYVYEEKNKGNWNNPSRLMKDEIDKLMFDPNQRRNYFDYKRESSKSDNVVSPAKKDQEFDLCEDLAIIPTKSDIDKNENVQINEKEYDFFEDRLIKSRAPAHTVRIRNQDSSTLIARDFSLLSPPIKENGAQCQERPEDEKSEKKPKKTWKDRMKQKFGKFMYKVNHAGGVFGEYNKLDFKNCRKKVIKLMGGHCFEDPKCKEDLEDIFKNIILFTYRRDFQTHLESINKKTGKPQKLKSDFGWGCMIRCGQMMIANALLLHLKYLIFRDHRKIRDSHKFYKIVHRGLSISDIKNMEEYEKIEHEVISKFLDCNDNEGTPFSIHNITEQGLESFHKIAGDWYGTNSISQVMKQLNIKHKPYEDFEICVFNDGVIFKKDLIEAGARIVENKSSAICSSSSNGDDYFEQKRGGFNQSGGSNDIDKSDFKPKSAHSGCSADKEESKSMSEDTSWTDNSNNTFMFGNNARKWDKCVLVIVNARLGLKKIPEESYGEIARLFDIPQMIGFMGGKGKFGLYFVGVQKDNLILLDPHYSQETVADRDNIETNRDTFRCKYLRTLKIKKIDPCIGIGFIIRSHKDFLSVVSKVEEFNQSPNAIFGIQDERLRPKSGVLEW</sequence>
<keyword evidence="5 11" id="KW-0645">Protease</keyword>
<evidence type="ECO:0000256" key="4">
    <source>
        <dbReference type="ARBA" id="ARBA00022490"/>
    </source>
</evidence>
<dbReference type="GO" id="GO:0000045">
    <property type="term" value="P:autophagosome assembly"/>
    <property type="evidence" value="ECO:0007669"/>
    <property type="project" value="TreeGrafter"/>
</dbReference>
<evidence type="ECO:0000256" key="9">
    <source>
        <dbReference type="ARBA" id="ARBA00023006"/>
    </source>
</evidence>
<evidence type="ECO:0000256" key="5">
    <source>
        <dbReference type="ARBA" id="ARBA00022670"/>
    </source>
</evidence>
<evidence type="ECO:0000256" key="1">
    <source>
        <dbReference type="ARBA" id="ARBA00004496"/>
    </source>
</evidence>
<dbReference type="GO" id="GO:0016485">
    <property type="term" value="P:protein processing"/>
    <property type="evidence" value="ECO:0007669"/>
    <property type="project" value="TreeGrafter"/>
</dbReference>
<feature type="region of interest" description="Disordered" evidence="12">
    <location>
        <begin position="199"/>
        <end position="223"/>
    </location>
</feature>
<gene>
    <name evidence="14" type="ORF">ECRASSUSDP1_LOCUS29340</name>
</gene>
<dbReference type="InterPro" id="IPR005078">
    <property type="entry name" value="Peptidase_C54"/>
</dbReference>
<comment type="subcellular location">
    <subcellularLocation>
        <location evidence="1 11">Cytoplasm</location>
    </subcellularLocation>
</comment>
<dbReference type="GO" id="GO:0035973">
    <property type="term" value="P:aggrephagy"/>
    <property type="evidence" value="ECO:0007669"/>
    <property type="project" value="TreeGrafter"/>
</dbReference>
<dbReference type="GO" id="GO:0000423">
    <property type="term" value="P:mitophagy"/>
    <property type="evidence" value="ECO:0007669"/>
    <property type="project" value="TreeGrafter"/>
</dbReference>
<dbReference type="PANTHER" id="PTHR22624">
    <property type="entry name" value="CYSTEINE PROTEASE ATG4"/>
    <property type="match status" value="1"/>
</dbReference>
<feature type="region of interest" description="Disordered" evidence="12">
    <location>
        <begin position="480"/>
        <end position="525"/>
    </location>
</feature>